<keyword evidence="4" id="KW-0106">Calcium</keyword>
<feature type="region of interest" description="Disordered" evidence="5">
    <location>
        <begin position="2367"/>
        <end position="2389"/>
    </location>
</feature>
<keyword evidence="9" id="KW-1185">Reference proteome</keyword>
<dbReference type="RefSeq" id="WP_177183499.1">
    <property type="nucleotide sequence ID" value="NZ_FORM01000001.1"/>
</dbReference>
<organism evidence="8 9">
    <name type="scientific">Olleya namhaensis</name>
    <dbReference type="NCBI Taxonomy" id="1144750"/>
    <lineage>
        <taxon>Bacteria</taxon>
        <taxon>Pseudomonadati</taxon>
        <taxon>Bacteroidota</taxon>
        <taxon>Flavobacteriia</taxon>
        <taxon>Flavobacteriales</taxon>
        <taxon>Flavobacteriaceae</taxon>
    </lineage>
</organism>
<sequence length="3043" mass="320688">MKNNYSNLFAFLDSWKQRSVLLLAIFAMSFATSSFAQDYANDDFEVVYQPILASSAAAVGIGPGNEAFNEVGITSLGSTTNNVLVTINLAPGIDYIPGTAAITSSNPNLPGDVFVVLDADITDLNNPVFAVNRNDAATNWGAGGSASFVFQRTADCDAVVHKENSGTFKDYVILNYSGGEGFGEDTNPNTGTYNLIAPSLLVDSPILSVEAIVGSTHTREISDINAGNSGTTTGYHSVAYGNDITDYKLFYGGVELSPIDPFSNPLVYPYDMSVAPFSAGNGAFEDGNSVFNDGETLVFTEEFGLASCGSSTADTNVTHRAGWDCYLSQPVVGSVLFGAAIPTLTFTTISNPREICGTNTVVVEIQNTGTGAAAWAKDVRLSFGLGSNGQLLNIGYDNNNRWPSTFYDQKIFTNFRLGVGGDQTNVSSDISGWTPANATYASYGDTQMLEENTLSTDPDGVGGFSDIDNDGSFDDIAPGDTVTLTYDITFVDDDVFTCSSGYDQIQDWEHIFLNGLAKTQCDVTRVGGVDLGYGNLGRDYTNPTLREQDTDTTDGTVFELALNPYLVNAGTAYRNNGVGLFTASADSEMIVELDVPAGVSLDLAADPAFTQPGGEGTPVYYSTTDLINGYNNRNGGDLDRFIRFPLIATCATPNPIVVDYKTTYNWRDASGDICKTKDVHCDTFLPVLLHNCGSCQGPNITSFDSYRITPGYTDNTMSTLVTLDPAVHELNQYLAGDDMRVSATGFMNSSAGNILGDDLHFRQKYDLPTSATLGQETIRFIEGEVYFFDASAGTTTAVTALSAPTIIPDPSGTNDFIADFDFSNAIPLLDSGTVDNGDEFFIQMDWHFMLDTYYANTFNTMGFRGRFFTIDETGVHPNGYLNNNTGNREISCDDWGDSVEFTRPFLITGGANQAFANCAELNAIDYNLYVRGSIGHLHTGEYRPFATIKQIDYVVPDGIRVLDASQQTSEGVFWASNGDMQLVQTGNNTWTATPVPGSDYRDSDQTGQAAYRTNLKIKGTCELEEDTEIDVFTTMDLYPWAHNVYADPAKYGEDLTRIQNVTFSDDGDNSNDLTGVNGNRDAGAAIRLNYTPPSYNFQPLIGSNVDGFGPEAFFDLQIVNTSTSSIPYHWVKVEAGTITVTNASIDVLADGSGGGTAVDPATEIITDADGNFYVQVGAVAAGASKNIRIAGTYDFCDETDVDFYLGYDCDAYPTDYSTTTDFCYKEIATIALIPSDALIQQTVVSQPAAAVNNCAPFTIILEYNAGLKATVVDPVSSLEPFGGTSALDIILIESEYPKNSGNWSDITSTVADLTTSYEIPLTHPDMDVYGGLPGTGAVGVSEDDRKIQIRYTLQTTCDYQSNSPISFKINGNAPCTEPAQGDNTKVLSDGVIVDGLEAPYRAFPELTVPDPIDGCGANFTIIDKSTIKDIIGNPPALTGTEDFAKVTIPVGLEYVPGTLQDTGGGSDNIIIDSESPNELIVKYPSGMVNDDTIEFSFEVTPINGICSDAASVTVSNYIETTGTTCTTGSGVSCTEAIIQTGSRQKDVEIRKPAPAALSSSEAVLEETVSTFGYSLATITIENTGELEMPAGAEFNFYCADAAGDPAGTSIFTGNLVGAIPAGGSLTEGIEFNGTEACDELTGLVFVIVPSDANCMCAPTQIPMALRRAAIQAMPDDFVTAVDQSIIANLFEVNDGFGDDHDDEDILGEGNTVVSNYTQPANGTVIIDDDGRMTFIPAPGWSGETSFEYTIQDEDGNESTTTVTIRIPDGPVAEDDEDLDNPAGPVTMDTLIGDNDIPNTLADPSNAIDPSTVNFVDPAATDTNGDGFNDSLVVPNEGTWTVDPTGAVTFTPIAGFTADPTPINYEVNDTGGLTSNEATLTITYVVVPPVPQDDFDLDNVSGSTVTIDVFANNQDPANPNPLVDADADGSVDVGSVSLVIPPGATGINVVDGNVTGFNVAGEGTWSVNPFTGAVSFIPLSTFTGNPTPVDYTIQDNDGNVNLPADNATITITYTCNLPIPTSPDATPMSCVADGNTIADLVVDNTPAGATVIWYDAAGNVLSTTTPLTNGVSYFAGFAEDAPSTCMSSMSDRLEFVVAVNPEPEDPNGDSHQEFCESEMATATLADLEVTTDGQTLTLNYYDTLADYEADPKVSIPSTTLLTALTDDLVVISQTNAAGCESIDLLTVVVDFIPQANPGVDGAVTAICDNVDLFAALGGADTGGTWSPNLIDGIFDPAVNTAGVYTYTISQEMPCVDVSASITVTNDWPTADCDGDGVTNAQEVLDGTDPTDSCELEVASQTLAPDAAWLAADCDGDGVTNEQEVIDGTDPTEACDFLTSSISVAASSEWNLLDCDNDGLSNGDEITLGTDPQNPDSDGDGVIDGTEVTDGTSPLDNCDLVVRNQTLTPDAAWLAADCDGDGVTNEDELADGTDLQDPCDLDVTSQTATPDATWLAADCDGDGVTNEQEVIEGTDPTDGCDFLTASITVTASSEWNLLDCDNDGLPNGDEITLGTDPQNPDSDGDGVLDGTEVTDGTNPLDNCEFDFDHQTLTPDAAWLAADCDGDGVTNEDELADGTDPQDPCDLDVTSQTATPDATWLAADCDGDGVTNAQEVIDGTDPTDGCDFLTTSITVTASPEWNLLDCDNDGLPNGDEITLGTDPQNPDSDGDGVIDGTEVTDGTSPLDNCDLVVRNQTLTPDAAWLAADCDGDGVTNEDELADGTDLQDPCDLDVTSQTATPDATWLAADCDGDGVTNEQEVIDGTDPTDGCDFLTASITVTASPEWNLLDCDNDGLPNGDEITLGTDPQNPDSDGDGVIDGTEVTDGTSPLDNCDLVVRNQTLTPDAAWLAADCDGDGVTNEDELADGTDPQDPCDLDVTSQTATPDAAWLAADCDGDGVTNEQEVLDGTDPTDGCDFLTASITVTASSEWNLLDCDNDGLTNGDELTEGTDPQNPDSDGDGVLDGTEVTDGTDPLDNCSFDITHQTVTADAAWLVADCDGDGVTNAQEVLDGTDPLDNCDFDVASQTATPDATWLAADCDGDGVT</sequence>
<evidence type="ECO:0000256" key="2">
    <source>
        <dbReference type="ARBA" id="ARBA00022525"/>
    </source>
</evidence>
<dbReference type="InterPro" id="IPR053180">
    <property type="entry name" value="Ca-binding_acidic-repeat"/>
</dbReference>
<gene>
    <name evidence="8" type="ORF">SAMN05443431_101617</name>
</gene>
<evidence type="ECO:0000313" key="9">
    <source>
        <dbReference type="Proteomes" id="UP000199559"/>
    </source>
</evidence>
<dbReference type="STRING" id="1144750.SAMN05443431_101617"/>
<keyword evidence="3 6" id="KW-0732">Signal</keyword>
<dbReference type="PANTHER" id="PTHR37467">
    <property type="entry name" value="EXPORTED CALCIUM-BINDING GLYCOPROTEIN-RELATED"/>
    <property type="match status" value="1"/>
</dbReference>
<comment type="subcellular location">
    <subcellularLocation>
        <location evidence="1">Secreted</location>
    </subcellularLocation>
</comment>
<evidence type="ECO:0000259" key="7">
    <source>
        <dbReference type="Pfam" id="PF19076"/>
    </source>
</evidence>
<name>A0A1I3JZ44_9FLAO</name>
<protein>
    <submittedName>
        <fullName evidence="8">CshA-type fibril repeat-containing protein</fullName>
    </submittedName>
</protein>
<evidence type="ECO:0000256" key="3">
    <source>
        <dbReference type="ARBA" id="ARBA00022729"/>
    </source>
</evidence>
<dbReference type="Pfam" id="PF19076">
    <property type="entry name" value="CshA_repeat"/>
    <property type="match status" value="2"/>
</dbReference>
<evidence type="ECO:0000256" key="5">
    <source>
        <dbReference type="SAM" id="MobiDB-lite"/>
    </source>
</evidence>
<dbReference type="InterPro" id="IPR018247">
    <property type="entry name" value="EF_Hand_1_Ca_BS"/>
</dbReference>
<dbReference type="InterPro" id="IPR059100">
    <property type="entry name" value="TSP3_bac"/>
</dbReference>
<feature type="domain" description="CshA" evidence="7">
    <location>
        <begin position="1803"/>
        <end position="1880"/>
    </location>
</feature>
<dbReference type="PROSITE" id="PS00018">
    <property type="entry name" value="EF_HAND_1"/>
    <property type="match status" value="5"/>
</dbReference>
<reference evidence="9" key="1">
    <citation type="submission" date="2016-10" db="EMBL/GenBank/DDBJ databases">
        <authorList>
            <person name="Varghese N."/>
            <person name="Submissions S."/>
        </authorList>
    </citation>
    <scope>NUCLEOTIDE SEQUENCE [LARGE SCALE GENOMIC DNA]</scope>
    <source>
        <strain evidence="9">DSM 28881</strain>
    </source>
</reference>
<feature type="domain" description="CshA" evidence="7">
    <location>
        <begin position="1947"/>
        <end position="1999"/>
    </location>
</feature>
<feature type="region of interest" description="Disordered" evidence="5">
    <location>
        <begin position="2937"/>
        <end position="2970"/>
    </location>
</feature>
<evidence type="ECO:0000256" key="6">
    <source>
        <dbReference type="SAM" id="SignalP"/>
    </source>
</evidence>
<proteinExistence type="predicted"/>
<accession>A0A1I3JZ44</accession>
<dbReference type="Proteomes" id="UP000199559">
    <property type="component" value="Unassembled WGS sequence"/>
</dbReference>
<dbReference type="Pfam" id="PF18884">
    <property type="entry name" value="TSP3_bac"/>
    <property type="match status" value="21"/>
</dbReference>
<evidence type="ECO:0000256" key="1">
    <source>
        <dbReference type="ARBA" id="ARBA00004613"/>
    </source>
</evidence>
<dbReference type="EMBL" id="FORM01000001">
    <property type="protein sequence ID" value="SFI65454.1"/>
    <property type="molecule type" value="Genomic_DNA"/>
</dbReference>
<dbReference type="Gene3D" id="2.60.40.3440">
    <property type="match status" value="1"/>
</dbReference>
<dbReference type="PANTHER" id="PTHR37467:SF1">
    <property type="entry name" value="EXPORTED CALCIUM-BINDING GLYCOPROTEIN"/>
    <property type="match status" value="1"/>
</dbReference>
<feature type="non-terminal residue" evidence="8">
    <location>
        <position position="3043"/>
    </location>
</feature>
<evidence type="ECO:0000256" key="4">
    <source>
        <dbReference type="ARBA" id="ARBA00022837"/>
    </source>
</evidence>
<feature type="chain" id="PRO_5011790525" evidence="6">
    <location>
        <begin position="37"/>
        <end position="3043"/>
    </location>
</feature>
<dbReference type="InterPro" id="IPR026395">
    <property type="entry name" value="CshA_fibril"/>
</dbReference>
<keyword evidence="2" id="KW-0964">Secreted</keyword>
<dbReference type="Pfam" id="PF17963">
    <property type="entry name" value="Big_9"/>
    <property type="match status" value="1"/>
</dbReference>
<feature type="signal peptide" evidence="6">
    <location>
        <begin position="1"/>
        <end position="36"/>
    </location>
</feature>
<dbReference type="NCBIfam" id="TIGR04225">
    <property type="entry name" value="CshA_fibril_rpt"/>
    <property type="match status" value="1"/>
</dbReference>
<evidence type="ECO:0000313" key="8">
    <source>
        <dbReference type="EMBL" id="SFI65454.1"/>
    </source>
</evidence>